<evidence type="ECO:0000313" key="2">
    <source>
        <dbReference type="Proteomes" id="UP000184063"/>
    </source>
</evidence>
<proteinExistence type="predicted"/>
<dbReference type="AlphaFoldDB" id="A0A1M3TZK8"/>
<accession>A0A1M3TZK8</accession>
<organism evidence="1 2">
    <name type="scientific">Aspergillus luchuensis (strain CBS 106.47)</name>
    <dbReference type="NCBI Taxonomy" id="1137211"/>
    <lineage>
        <taxon>Eukaryota</taxon>
        <taxon>Fungi</taxon>
        <taxon>Dikarya</taxon>
        <taxon>Ascomycota</taxon>
        <taxon>Pezizomycotina</taxon>
        <taxon>Eurotiomycetes</taxon>
        <taxon>Eurotiomycetidae</taxon>
        <taxon>Eurotiales</taxon>
        <taxon>Aspergillaceae</taxon>
        <taxon>Aspergillus</taxon>
        <taxon>Aspergillus subgen. Circumdati</taxon>
    </lineage>
</organism>
<sequence length="100" mass="11739">MIYRKISCFLLFFSPNSSGSHIRILYQRQSTFHFLPPFSLSIYFHRWRSEILDLEIGTWVLCGLREVFLFILLAGRGSVYLSDPISLYYSCDLIVYGKKS</sequence>
<dbReference type="Proteomes" id="UP000184063">
    <property type="component" value="Unassembled WGS sequence"/>
</dbReference>
<gene>
    <name evidence="1" type="ORF">ASPFODRAFT_252310</name>
</gene>
<protein>
    <submittedName>
        <fullName evidence="1">Uncharacterized protein</fullName>
    </submittedName>
</protein>
<name>A0A1M3TZK8_ASPLC</name>
<dbReference type="EMBL" id="KV878236">
    <property type="protein sequence ID" value="OJZ92203.1"/>
    <property type="molecule type" value="Genomic_DNA"/>
</dbReference>
<evidence type="ECO:0000313" key="1">
    <source>
        <dbReference type="EMBL" id="OJZ92203.1"/>
    </source>
</evidence>
<reference evidence="2" key="1">
    <citation type="journal article" date="2017" name="Genome Biol.">
        <title>Comparative genomics reveals high biological diversity and specific adaptations in the industrially and medically important fungal genus Aspergillus.</title>
        <authorList>
            <person name="de Vries R.P."/>
            <person name="Riley R."/>
            <person name="Wiebenga A."/>
            <person name="Aguilar-Osorio G."/>
            <person name="Amillis S."/>
            <person name="Uchima C.A."/>
            <person name="Anderluh G."/>
            <person name="Asadollahi M."/>
            <person name="Askin M."/>
            <person name="Barry K."/>
            <person name="Battaglia E."/>
            <person name="Bayram O."/>
            <person name="Benocci T."/>
            <person name="Braus-Stromeyer S.A."/>
            <person name="Caldana C."/>
            <person name="Canovas D."/>
            <person name="Cerqueira G.C."/>
            <person name="Chen F."/>
            <person name="Chen W."/>
            <person name="Choi C."/>
            <person name="Clum A."/>
            <person name="Dos Santos R.A."/>
            <person name="Damasio A.R."/>
            <person name="Diallinas G."/>
            <person name="Emri T."/>
            <person name="Fekete E."/>
            <person name="Flipphi M."/>
            <person name="Freyberg S."/>
            <person name="Gallo A."/>
            <person name="Gournas C."/>
            <person name="Habgood R."/>
            <person name="Hainaut M."/>
            <person name="Harispe M.L."/>
            <person name="Henrissat B."/>
            <person name="Hilden K.S."/>
            <person name="Hope R."/>
            <person name="Hossain A."/>
            <person name="Karabika E."/>
            <person name="Karaffa L."/>
            <person name="Karanyi Z."/>
            <person name="Krasevec N."/>
            <person name="Kuo A."/>
            <person name="Kusch H."/>
            <person name="LaButti K."/>
            <person name="Lagendijk E.L."/>
            <person name="Lapidus A."/>
            <person name="Levasseur A."/>
            <person name="Lindquist E."/>
            <person name="Lipzen A."/>
            <person name="Logrieco A.F."/>
            <person name="MacCabe A."/>
            <person name="Maekelae M.R."/>
            <person name="Malavazi I."/>
            <person name="Melin P."/>
            <person name="Meyer V."/>
            <person name="Mielnichuk N."/>
            <person name="Miskei M."/>
            <person name="Molnar A.P."/>
            <person name="Mule G."/>
            <person name="Ngan C.Y."/>
            <person name="Orejas M."/>
            <person name="Orosz E."/>
            <person name="Ouedraogo J.P."/>
            <person name="Overkamp K.M."/>
            <person name="Park H.-S."/>
            <person name="Perrone G."/>
            <person name="Piumi F."/>
            <person name="Punt P.J."/>
            <person name="Ram A.F."/>
            <person name="Ramon A."/>
            <person name="Rauscher S."/>
            <person name="Record E."/>
            <person name="Riano-Pachon D.M."/>
            <person name="Robert V."/>
            <person name="Roehrig J."/>
            <person name="Ruller R."/>
            <person name="Salamov A."/>
            <person name="Salih N.S."/>
            <person name="Samson R.A."/>
            <person name="Sandor E."/>
            <person name="Sanguinetti M."/>
            <person name="Schuetze T."/>
            <person name="Sepcic K."/>
            <person name="Shelest E."/>
            <person name="Sherlock G."/>
            <person name="Sophianopoulou V."/>
            <person name="Squina F.M."/>
            <person name="Sun H."/>
            <person name="Susca A."/>
            <person name="Todd R.B."/>
            <person name="Tsang A."/>
            <person name="Unkles S.E."/>
            <person name="van de Wiele N."/>
            <person name="van Rossen-Uffink D."/>
            <person name="Oliveira J.V."/>
            <person name="Vesth T.C."/>
            <person name="Visser J."/>
            <person name="Yu J.-H."/>
            <person name="Zhou M."/>
            <person name="Andersen M.R."/>
            <person name="Archer D.B."/>
            <person name="Baker S.E."/>
            <person name="Benoit I."/>
            <person name="Brakhage A.A."/>
            <person name="Braus G.H."/>
            <person name="Fischer R."/>
            <person name="Frisvad J.C."/>
            <person name="Goldman G.H."/>
            <person name="Houbraken J."/>
            <person name="Oakley B."/>
            <person name="Pocsi I."/>
            <person name="Scazzocchio C."/>
            <person name="Seiboth B."/>
            <person name="vanKuyk P.A."/>
            <person name="Wortman J."/>
            <person name="Dyer P.S."/>
            <person name="Grigoriev I.V."/>
        </authorList>
    </citation>
    <scope>NUCLEOTIDE SEQUENCE [LARGE SCALE GENOMIC DNA]</scope>
    <source>
        <strain evidence="2">CBS 106.47</strain>
    </source>
</reference>
<dbReference type="VEuPathDB" id="FungiDB:ASPFODRAFT_252310"/>